<dbReference type="Proteomes" id="UP000095280">
    <property type="component" value="Unplaced"/>
</dbReference>
<dbReference type="PANTHER" id="PTHR31395:SF23">
    <property type="entry name" value="GEO05642P1"/>
    <property type="match status" value="1"/>
</dbReference>
<evidence type="ECO:0000256" key="7">
    <source>
        <dbReference type="SAM" id="SignalP"/>
    </source>
</evidence>
<feature type="domain" description="Shisa N-terminal" evidence="8">
    <location>
        <begin position="87"/>
        <end position="132"/>
    </location>
</feature>
<feature type="transmembrane region" description="Helical" evidence="6">
    <location>
        <begin position="142"/>
        <end position="171"/>
    </location>
</feature>
<name>A0A1I8GFI2_9PLAT</name>
<evidence type="ECO:0000256" key="1">
    <source>
        <dbReference type="ARBA" id="ARBA00004370"/>
    </source>
</evidence>
<evidence type="ECO:0000256" key="3">
    <source>
        <dbReference type="ARBA" id="ARBA00022989"/>
    </source>
</evidence>
<evidence type="ECO:0000256" key="4">
    <source>
        <dbReference type="ARBA" id="ARBA00023136"/>
    </source>
</evidence>
<dbReference type="Pfam" id="PF13908">
    <property type="entry name" value="Shisa_N"/>
    <property type="match status" value="1"/>
</dbReference>
<evidence type="ECO:0000313" key="10">
    <source>
        <dbReference type="WBParaSite" id="maker-uti_cns_0001682-snap-gene-0.6-mRNA-1"/>
    </source>
</evidence>
<evidence type="ECO:0000256" key="5">
    <source>
        <dbReference type="SAM" id="MobiDB-lite"/>
    </source>
</evidence>
<keyword evidence="9" id="KW-1185">Reference proteome</keyword>
<feature type="chain" id="PRO_5011394892" evidence="7">
    <location>
        <begin position="24"/>
        <end position="224"/>
    </location>
</feature>
<feature type="region of interest" description="Disordered" evidence="5">
    <location>
        <begin position="181"/>
        <end position="224"/>
    </location>
</feature>
<feature type="signal peptide" evidence="7">
    <location>
        <begin position="1"/>
        <end position="23"/>
    </location>
</feature>
<protein>
    <submittedName>
        <fullName evidence="10 11">CX domain-containing protein</fullName>
    </submittedName>
</protein>
<sequence length="224" mass="24425">MAYKMVFSLNAIGLLLLVEYCTCDLSVHEMRGNLYKGGGRASELDFDVNSVYVSKELRPLVLSGDRLRSDITASDVALCFAGRGKYDQFICPEEDVDSNAKSYYDLLSNADTKTYCCGEEDEQYCCTKAEFEALKSSLSTGAIAAIVICSLLGVVVMGLIIFCACKFFCLVKQRPNASRPMGPPRFGSPYQQPVPYGSGGGFAQPQPMPYAPPPPPPMAPPQMY</sequence>
<dbReference type="CDD" id="cd12087">
    <property type="entry name" value="TM_EGFR-like"/>
    <property type="match status" value="1"/>
</dbReference>
<proteinExistence type="predicted"/>
<feature type="compositionally biased region" description="Pro residues" evidence="5">
    <location>
        <begin position="206"/>
        <end position="224"/>
    </location>
</feature>
<dbReference type="GO" id="GO:0016020">
    <property type="term" value="C:membrane"/>
    <property type="evidence" value="ECO:0007669"/>
    <property type="project" value="UniProtKB-SubCell"/>
</dbReference>
<keyword evidence="3 6" id="KW-1133">Transmembrane helix</keyword>
<evidence type="ECO:0000259" key="8">
    <source>
        <dbReference type="Pfam" id="PF13908"/>
    </source>
</evidence>
<keyword evidence="4 6" id="KW-0472">Membrane</keyword>
<keyword evidence="2 6" id="KW-0812">Transmembrane</keyword>
<dbReference type="InterPro" id="IPR053891">
    <property type="entry name" value="Shisa_N"/>
</dbReference>
<dbReference type="PANTHER" id="PTHR31395">
    <property type="entry name" value="SHISA"/>
    <property type="match status" value="1"/>
</dbReference>
<dbReference type="InterPro" id="IPR026910">
    <property type="entry name" value="Shisa"/>
</dbReference>
<dbReference type="WBParaSite" id="maker-uti_cns_0001682-snap-gene-0.6-mRNA-1">
    <property type="protein sequence ID" value="maker-uti_cns_0001682-snap-gene-0.6-mRNA-1"/>
    <property type="gene ID" value="maker-uti_cns_0001682-snap-gene-0.6"/>
</dbReference>
<dbReference type="WBParaSite" id="maker-uti_cns_0045730-snap-gene-1.12-mRNA-1">
    <property type="protein sequence ID" value="maker-uti_cns_0045730-snap-gene-1.12-mRNA-1"/>
    <property type="gene ID" value="maker-uti_cns_0045730-snap-gene-1.12"/>
</dbReference>
<evidence type="ECO:0000313" key="9">
    <source>
        <dbReference type="Proteomes" id="UP000095280"/>
    </source>
</evidence>
<organism evidence="9 10">
    <name type="scientific">Macrostomum lignano</name>
    <dbReference type="NCBI Taxonomy" id="282301"/>
    <lineage>
        <taxon>Eukaryota</taxon>
        <taxon>Metazoa</taxon>
        <taxon>Spiralia</taxon>
        <taxon>Lophotrochozoa</taxon>
        <taxon>Platyhelminthes</taxon>
        <taxon>Rhabditophora</taxon>
        <taxon>Macrostomorpha</taxon>
        <taxon>Macrostomida</taxon>
        <taxon>Macrostomidae</taxon>
        <taxon>Macrostomum</taxon>
    </lineage>
</organism>
<evidence type="ECO:0000256" key="2">
    <source>
        <dbReference type="ARBA" id="ARBA00022692"/>
    </source>
</evidence>
<accession>A0A1I8GFI2</accession>
<reference evidence="10 11" key="1">
    <citation type="submission" date="2016-11" db="UniProtKB">
        <authorList>
            <consortium name="WormBaseParasite"/>
        </authorList>
    </citation>
    <scope>IDENTIFICATION</scope>
</reference>
<keyword evidence="7" id="KW-0732">Signal</keyword>
<evidence type="ECO:0000313" key="11">
    <source>
        <dbReference type="WBParaSite" id="maker-uti_cns_0045730-snap-gene-1.12-mRNA-1"/>
    </source>
</evidence>
<dbReference type="AlphaFoldDB" id="A0A1I8GFI2"/>
<comment type="subcellular location">
    <subcellularLocation>
        <location evidence="1">Membrane</location>
    </subcellularLocation>
</comment>
<evidence type="ECO:0000256" key="6">
    <source>
        <dbReference type="SAM" id="Phobius"/>
    </source>
</evidence>